<proteinExistence type="predicted"/>
<dbReference type="AlphaFoldDB" id="X0ZYJ5"/>
<dbReference type="PANTHER" id="PTHR12304:SF46">
    <property type="entry name" value="INOSINE-ADENOSINE-GUANOSINE-NUCLEOSIDE HYDROLASE"/>
    <property type="match status" value="1"/>
</dbReference>
<dbReference type="GO" id="GO:0008477">
    <property type="term" value="F:purine nucleosidase activity"/>
    <property type="evidence" value="ECO:0007669"/>
    <property type="project" value="TreeGrafter"/>
</dbReference>
<feature type="domain" description="Inosine/uridine-preferring nucleoside hydrolase" evidence="3">
    <location>
        <begin position="1"/>
        <end position="284"/>
    </location>
</feature>
<dbReference type="GO" id="GO:0006152">
    <property type="term" value="P:purine nucleoside catabolic process"/>
    <property type="evidence" value="ECO:0007669"/>
    <property type="project" value="TreeGrafter"/>
</dbReference>
<evidence type="ECO:0000256" key="2">
    <source>
        <dbReference type="ARBA" id="ARBA00023295"/>
    </source>
</evidence>
<protein>
    <recommendedName>
        <fullName evidence="3">Inosine/uridine-preferring nucleoside hydrolase domain-containing protein</fullName>
    </recommendedName>
</protein>
<keyword evidence="2" id="KW-0326">Glycosidase</keyword>
<dbReference type="InterPro" id="IPR036452">
    <property type="entry name" value="Ribo_hydro-like"/>
</dbReference>
<accession>X0ZYJ5</accession>
<evidence type="ECO:0000256" key="1">
    <source>
        <dbReference type="ARBA" id="ARBA00022801"/>
    </source>
</evidence>
<evidence type="ECO:0000313" key="4">
    <source>
        <dbReference type="EMBL" id="GAG65523.1"/>
    </source>
</evidence>
<dbReference type="EMBL" id="BART01007905">
    <property type="protein sequence ID" value="GAG65523.1"/>
    <property type="molecule type" value="Genomic_DNA"/>
</dbReference>
<sequence>MDAAPDDWQSILYLLKHPDVTVIGIGVSCGVSYVDTGVTNTLGILEHLGINDIPVASGKEIPLVVDHAFPLPWREASHNFYGLDLPTTTLTSSLLNASDLIISLVESTEGNITLIALGPLTNVAIALDTEPSIESKIDEILLMGGSIDVPGNVGLESAIPNYVAEWNLWVDPHAADIVFRSGLPIRMVPLDATNQVPQTQAFLDRLGAVMSTTEARLLYNMTTVGLYFWDQLTVVTLTNPEVVTFEEHCIEIVVDLENHEGMTNSTDVGCANALVGVSADASLFEDLFIGYINDDLPTTSTPTGATTDLPIDPLLLIVVRGLPT</sequence>
<dbReference type="InterPro" id="IPR001910">
    <property type="entry name" value="Inosine/uridine_hydrolase_dom"/>
</dbReference>
<dbReference type="Pfam" id="PF01156">
    <property type="entry name" value="IU_nuc_hydro"/>
    <property type="match status" value="1"/>
</dbReference>
<comment type="caution">
    <text evidence="4">The sequence shown here is derived from an EMBL/GenBank/DDBJ whole genome shotgun (WGS) entry which is preliminary data.</text>
</comment>
<dbReference type="GO" id="GO:0005829">
    <property type="term" value="C:cytosol"/>
    <property type="evidence" value="ECO:0007669"/>
    <property type="project" value="TreeGrafter"/>
</dbReference>
<name>X0ZYJ5_9ZZZZ</name>
<dbReference type="Gene3D" id="3.90.245.10">
    <property type="entry name" value="Ribonucleoside hydrolase-like"/>
    <property type="match status" value="1"/>
</dbReference>
<keyword evidence="1" id="KW-0378">Hydrolase</keyword>
<organism evidence="4">
    <name type="scientific">marine sediment metagenome</name>
    <dbReference type="NCBI Taxonomy" id="412755"/>
    <lineage>
        <taxon>unclassified sequences</taxon>
        <taxon>metagenomes</taxon>
        <taxon>ecological metagenomes</taxon>
    </lineage>
</organism>
<dbReference type="InterPro" id="IPR023186">
    <property type="entry name" value="IUNH"/>
</dbReference>
<reference evidence="4" key="1">
    <citation type="journal article" date="2014" name="Front. Microbiol.">
        <title>High frequency of phylogenetically diverse reductive dehalogenase-homologous genes in deep subseafloor sedimentary metagenomes.</title>
        <authorList>
            <person name="Kawai M."/>
            <person name="Futagami T."/>
            <person name="Toyoda A."/>
            <person name="Takaki Y."/>
            <person name="Nishi S."/>
            <person name="Hori S."/>
            <person name="Arai W."/>
            <person name="Tsubouchi T."/>
            <person name="Morono Y."/>
            <person name="Uchiyama I."/>
            <person name="Ito T."/>
            <person name="Fujiyama A."/>
            <person name="Inagaki F."/>
            <person name="Takami H."/>
        </authorList>
    </citation>
    <scope>NUCLEOTIDE SEQUENCE</scope>
    <source>
        <strain evidence="4">Expedition CK06-06</strain>
    </source>
</reference>
<dbReference type="SUPFAM" id="SSF53590">
    <property type="entry name" value="Nucleoside hydrolase"/>
    <property type="match status" value="1"/>
</dbReference>
<evidence type="ECO:0000259" key="3">
    <source>
        <dbReference type="Pfam" id="PF01156"/>
    </source>
</evidence>
<dbReference type="PANTHER" id="PTHR12304">
    <property type="entry name" value="INOSINE-URIDINE PREFERRING NUCLEOSIDE HYDROLASE"/>
    <property type="match status" value="1"/>
</dbReference>
<gene>
    <name evidence="4" type="ORF">S01H4_17892</name>
</gene>